<dbReference type="Proteomes" id="UP000031938">
    <property type="component" value="Unassembled WGS sequence"/>
</dbReference>
<dbReference type="SUPFAM" id="SSF51261">
    <property type="entry name" value="Duplicated hybrid motif"/>
    <property type="match status" value="1"/>
</dbReference>
<dbReference type="GO" id="GO:0004222">
    <property type="term" value="F:metalloendopeptidase activity"/>
    <property type="evidence" value="ECO:0007669"/>
    <property type="project" value="TreeGrafter"/>
</dbReference>
<accession>A0A0C2V8E3</accession>
<protein>
    <submittedName>
        <fullName evidence="7">Uncharacterized protein</fullName>
    </submittedName>
</protein>
<comment type="caution">
    <text evidence="7">The sequence shown here is derived from an EMBL/GenBank/DDBJ whole genome shotgun (WGS) entry which is preliminary data.</text>
</comment>
<feature type="domain" description="M23ase beta-sheet core" evidence="5">
    <location>
        <begin position="319"/>
        <end position="413"/>
    </location>
</feature>
<keyword evidence="8" id="KW-1185">Reference proteome</keyword>
<organism evidence="7 8">
    <name type="scientific">Jeotgalibacillus soli</name>
    <dbReference type="NCBI Taxonomy" id="889306"/>
    <lineage>
        <taxon>Bacteria</taxon>
        <taxon>Bacillati</taxon>
        <taxon>Bacillota</taxon>
        <taxon>Bacilli</taxon>
        <taxon>Bacillales</taxon>
        <taxon>Caryophanaceae</taxon>
        <taxon>Jeotgalibacillus</taxon>
    </lineage>
</organism>
<dbReference type="InterPro" id="IPR057309">
    <property type="entry name" value="PcsB_CC"/>
</dbReference>
<evidence type="ECO:0000313" key="7">
    <source>
        <dbReference type="EMBL" id="KIL45227.1"/>
    </source>
</evidence>
<evidence type="ECO:0000256" key="1">
    <source>
        <dbReference type="ARBA" id="ARBA00022729"/>
    </source>
</evidence>
<dbReference type="Pfam" id="PF24568">
    <property type="entry name" value="CC_PcsB"/>
    <property type="match status" value="1"/>
</dbReference>
<proteinExistence type="predicted"/>
<dbReference type="RefSeq" id="WP_041089525.1">
    <property type="nucleotide sequence ID" value="NZ_JXRP01000018.1"/>
</dbReference>
<feature type="chain" id="PRO_5039361195" evidence="4">
    <location>
        <begin position="24"/>
        <end position="428"/>
    </location>
</feature>
<evidence type="ECO:0000259" key="6">
    <source>
        <dbReference type="Pfam" id="PF24568"/>
    </source>
</evidence>
<keyword evidence="2" id="KW-0175">Coiled coil</keyword>
<dbReference type="Gene3D" id="6.10.250.3150">
    <property type="match status" value="1"/>
</dbReference>
<keyword evidence="1 4" id="KW-0732">Signal</keyword>
<dbReference type="Pfam" id="PF01551">
    <property type="entry name" value="Peptidase_M23"/>
    <property type="match status" value="1"/>
</dbReference>
<name>A0A0C2V8E3_9BACL</name>
<evidence type="ECO:0000256" key="4">
    <source>
        <dbReference type="SAM" id="SignalP"/>
    </source>
</evidence>
<dbReference type="PANTHER" id="PTHR21666">
    <property type="entry name" value="PEPTIDASE-RELATED"/>
    <property type="match status" value="1"/>
</dbReference>
<dbReference type="InterPro" id="IPR016047">
    <property type="entry name" value="M23ase_b-sheet_dom"/>
</dbReference>
<feature type="domain" description="Peptidoglycan hydrolase PcsB coiled-coil" evidence="6">
    <location>
        <begin position="108"/>
        <end position="182"/>
    </location>
</feature>
<dbReference type="PATRIC" id="fig|889306.3.peg.2782"/>
<feature type="signal peptide" evidence="4">
    <location>
        <begin position="1"/>
        <end position="23"/>
    </location>
</feature>
<evidence type="ECO:0000256" key="3">
    <source>
        <dbReference type="SAM" id="MobiDB-lite"/>
    </source>
</evidence>
<evidence type="ECO:0000313" key="8">
    <source>
        <dbReference type="Proteomes" id="UP000031938"/>
    </source>
</evidence>
<reference evidence="7 8" key="1">
    <citation type="submission" date="2015-01" db="EMBL/GenBank/DDBJ databases">
        <title>Genome sequencing of Jeotgalibacillus soli.</title>
        <authorList>
            <person name="Goh K.M."/>
            <person name="Chan K.-G."/>
            <person name="Yaakop A.S."/>
            <person name="Ee R."/>
            <person name="Gan H.M."/>
            <person name="Chan C.S."/>
        </authorList>
    </citation>
    <scope>NUCLEOTIDE SEQUENCE [LARGE SCALE GENOMIC DNA]</scope>
    <source>
        <strain evidence="7 8">P9</strain>
    </source>
</reference>
<feature type="region of interest" description="Disordered" evidence="3">
    <location>
        <begin position="274"/>
        <end position="299"/>
    </location>
</feature>
<feature type="coiled-coil region" evidence="2">
    <location>
        <begin position="162"/>
        <end position="266"/>
    </location>
</feature>
<dbReference type="PANTHER" id="PTHR21666:SF270">
    <property type="entry name" value="MUREIN HYDROLASE ACTIVATOR ENVC"/>
    <property type="match status" value="1"/>
</dbReference>
<evidence type="ECO:0000259" key="5">
    <source>
        <dbReference type="Pfam" id="PF01551"/>
    </source>
</evidence>
<gene>
    <name evidence="7" type="ORF">KP78_27710</name>
</gene>
<dbReference type="Gene3D" id="2.70.70.10">
    <property type="entry name" value="Glucose Permease (Domain IIA)"/>
    <property type="match status" value="1"/>
</dbReference>
<sequence>MKKSFWSIPITATLLLGSISGYAGTVKAESIDSLQSKINDIQNEREQIKGDITIKDTKINEMISSQNEVTAQIKLLDEKIQAATTEIAAVSTDIEKTNAEIEKLRKEIEELKKKIEERTALLEDRARAIQLSGGNVSYIDVLLGAESFSNFIDRFSAVNTLVEADHEIMEEQQRDKDSLEKKEKEVQENLQKLEQKKAELDRLKAELDRQKNEKDNLMAELEAKQSELVGERTELEEKDKELLELSSDVEQEILSEQSRLAELARQREEEMAAAATREVSVSSSNASVPASSSGSWTSPASGVITTEFGYDVLNGKERYHYGMDIAASVGTPVRAAGSGYVTSAKVSNSYGNWIILTHSVNGQTFSTVYAHLSSMSVSQGQYVEKGQVIGGMGNTGYSFGTHLHFEVHEGEWNAAKSNAINPRKYVSF</sequence>
<dbReference type="InterPro" id="IPR050570">
    <property type="entry name" value="Cell_wall_metabolism_enzyme"/>
</dbReference>
<dbReference type="OrthoDB" id="9805070at2"/>
<evidence type="ECO:0000256" key="2">
    <source>
        <dbReference type="SAM" id="Coils"/>
    </source>
</evidence>
<dbReference type="STRING" id="889306.KP78_27710"/>
<dbReference type="EMBL" id="JXRP01000018">
    <property type="protein sequence ID" value="KIL45227.1"/>
    <property type="molecule type" value="Genomic_DNA"/>
</dbReference>
<feature type="coiled-coil region" evidence="2">
    <location>
        <begin position="31"/>
        <end position="125"/>
    </location>
</feature>
<dbReference type="InterPro" id="IPR011055">
    <property type="entry name" value="Dup_hybrid_motif"/>
</dbReference>
<dbReference type="CDD" id="cd12797">
    <property type="entry name" value="M23_peptidase"/>
    <property type="match status" value="1"/>
</dbReference>
<dbReference type="AlphaFoldDB" id="A0A0C2V8E3"/>